<dbReference type="AlphaFoldDB" id="L5KMS7"/>
<dbReference type="InParanoid" id="L5KMS7"/>
<keyword evidence="3" id="KW-1185">Reference proteome</keyword>
<keyword evidence="1" id="KW-0812">Transmembrane</keyword>
<feature type="transmembrane region" description="Helical" evidence="1">
    <location>
        <begin position="6"/>
        <end position="28"/>
    </location>
</feature>
<sequence>MVFQFYHPFFIVVYFFLMPTTYFCPFLLMNILQYCYFKLMVINFLTSGLSQFLDGVLQFVEFAEIRAVCSWLCGSLSKMPPTADFGLKPWNFIGQSVYFLS</sequence>
<gene>
    <name evidence="2" type="ORF">PAL_GLEAN10004921</name>
</gene>
<accession>L5KMS7</accession>
<evidence type="ECO:0000256" key="1">
    <source>
        <dbReference type="SAM" id="Phobius"/>
    </source>
</evidence>
<evidence type="ECO:0000313" key="3">
    <source>
        <dbReference type="Proteomes" id="UP000010552"/>
    </source>
</evidence>
<name>L5KMS7_PTEAL</name>
<evidence type="ECO:0000313" key="2">
    <source>
        <dbReference type="EMBL" id="ELK12086.1"/>
    </source>
</evidence>
<keyword evidence="1" id="KW-0472">Membrane</keyword>
<organism evidence="2 3">
    <name type="scientific">Pteropus alecto</name>
    <name type="common">Black flying fox</name>
    <dbReference type="NCBI Taxonomy" id="9402"/>
    <lineage>
        <taxon>Eukaryota</taxon>
        <taxon>Metazoa</taxon>
        <taxon>Chordata</taxon>
        <taxon>Craniata</taxon>
        <taxon>Vertebrata</taxon>
        <taxon>Euteleostomi</taxon>
        <taxon>Mammalia</taxon>
        <taxon>Eutheria</taxon>
        <taxon>Laurasiatheria</taxon>
        <taxon>Chiroptera</taxon>
        <taxon>Yinpterochiroptera</taxon>
        <taxon>Pteropodoidea</taxon>
        <taxon>Pteropodidae</taxon>
        <taxon>Pteropodinae</taxon>
        <taxon>Pteropus</taxon>
    </lineage>
</organism>
<reference evidence="3" key="1">
    <citation type="journal article" date="2013" name="Science">
        <title>Comparative analysis of bat genomes provides insight into the evolution of flight and immunity.</title>
        <authorList>
            <person name="Zhang G."/>
            <person name="Cowled C."/>
            <person name="Shi Z."/>
            <person name="Huang Z."/>
            <person name="Bishop-Lilly K.A."/>
            <person name="Fang X."/>
            <person name="Wynne J.W."/>
            <person name="Xiong Z."/>
            <person name="Baker M.L."/>
            <person name="Zhao W."/>
            <person name="Tachedjian M."/>
            <person name="Zhu Y."/>
            <person name="Zhou P."/>
            <person name="Jiang X."/>
            <person name="Ng J."/>
            <person name="Yang L."/>
            <person name="Wu L."/>
            <person name="Xiao J."/>
            <person name="Feng Y."/>
            <person name="Chen Y."/>
            <person name="Sun X."/>
            <person name="Zhang Y."/>
            <person name="Marsh G.A."/>
            <person name="Crameri G."/>
            <person name="Broder C.C."/>
            <person name="Frey K.G."/>
            <person name="Wang L.F."/>
            <person name="Wang J."/>
        </authorList>
    </citation>
    <scope>NUCLEOTIDE SEQUENCE [LARGE SCALE GENOMIC DNA]</scope>
</reference>
<dbReference type="Proteomes" id="UP000010552">
    <property type="component" value="Unassembled WGS sequence"/>
</dbReference>
<protein>
    <submittedName>
        <fullName evidence="2">Uncharacterized protein</fullName>
    </submittedName>
</protein>
<dbReference type="EMBL" id="KB030664">
    <property type="protein sequence ID" value="ELK12086.1"/>
    <property type="molecule type" value="Genomic_DNA"/>
</dbReference>
<keyword evidence="1" id="KW-1133">Transmembrane helix</keyword>
<proteinExistence type="predicted"/>